<dbReference type="Gene3D" id="1.10.357.10">
    <property type="entry name" value="Tetracycline Repressor, domain 2"/>
    <property type="match status" value="1"/>
</dbReference>
<dbReference type="Proteomes" id="UP000193866">
    <property type="component" value="Unassembled WGS sequence"/>
</dbReference>
<dbReference type="RefSeq" id="WP_085265824.1">
    <property type="nucleotide sequence ID" value="NZ_JACKVG010000005.1"/>
</dbReference>
<dbReference type="SUPFAM" id="SSF46689">
    <property type="entry name" value="Homeodomain-like"/>
    <property type="match status" value="1"/>
</dbReference>
<protein>
    <submittedName>
        <fullName evidence="4">Transcriptional regulator</fullName>
    </submittedName>
</protein>
<gene>
    <name evidence="4" type="ORF">AWC16_17595</name>
</gene>
<dbReference type="Pfam" id="PF00440">
    <property type="entry name" value="TetR_N"/>
    <property type="match status" value="1"/>
</dbReference>
<accession>A0A1X1YDN5</accession>
<evidence type="ECO:0000259" key="3">
    <source>
        <dbReference type="PROSITE" id="PS50977"/>
    </source>
</evidence>
<keyword evidence="1 2" id="KW-0238">DNA-binding</keyword>
<name>A0A1X1YDN5_9MYCO</name>
<evidence type="ECO:0000313" key="4">
    <source>
        <dbReference type="EMBL" id="ORW09189.1"/>
    </source>
</evidence>
<comment type="caution">
    <text evidence="4">The sequence shown here is derived from an EMBL/GenBank/DDBJ whole genome shotgun (WGS) entry which is preliminary data.</text>
</comment>
<evidence type="ECO:0000313" key="5">
    <source>
        <dbReference type="Proteomes" id="UP000193866"/>
    </source>
</evidence>
<dbReference type="PROSITE" id="PS50977">
    <property type="entry name" value="HTH_TETR_2"/>
    <property type="match status" value="1"/>
</dbReference>
<feature type="DNA-binding region" description="H-T-H motif" evidence="2">
    <location>
        <begin position="37"/>
        <end position="56"/>
    </location>
</feature>
<evidence type="ECO:0000256" key="1">
    <source>
        <dbReference type="ARBA" id="ARBA00023125"/>
    </source>
</evidence>
<dbReference type="EMBL" id="LQPG01000030">
    <property type="protein sequence ID" value="ORW09189.1"/>
    <property type="molecule type" value="Genomic_DNA"/>
</dbReference>
<dbReference type="InterPro" id="IPR009057">
    <property type="entry name" value="Homeodomain-like_sf"/>
</dbReference>
<dbReference type="GO" id="GO:0003677">
    <property type="term" value="F:DNA binding"/>
    <property type="evidence" value="ECO:0007669"/>
    <property type="project" value="UniProtKB-UniRule"/>
</dbReference>
<keyword evidence="5" id="KW-1185">Reference proteome</keyword>
<dbReference type="InterPro" id="IPR001647">
    <property type="entry name" value="HTH_TetR"/>
</dbReference>
<dbReference type="STRING" id="1108812.AWC16_17595"/>
<organism evidence="4 5">
    <name type="scientific">Mycolicibacter longobardus</name>
    <dbReference type="NCBI Taxonomy" id="1108812"/>
    <lineage>
        <taxon>Bacteria</taxon>
        <taxon>Bacillati</taxon>
        <taxon>Actinomycetota</taxon>
        <taxon>Actinomycetes</taxon>
        <taxon>Mycobacteriales</taxon>
        <taxon>Mycobacteriaceae</taxon>
        <taxon>Mycolicibacter</taxon>
    </lineage>
</organism>
<dbReference type="AlphaFoldDB" id="A0A1X1YDN5"/>
<feature type="domain" description="HTH tetR-type" evidence="3">
    <location>
        <begin position="14"/>
        <end position="74"/>
    </location>
</feature>
<reference evidence="4 5" key="1">
    <citation type="submission" date="2016-01" db="EMBL/GenBank/DDBJ databases">
        <title>The new phylogeny of the genus Mycobacterium.</title>
        <authorList>
            <person name="Tarcisio F."/>
            <person name="Conor M."/>
            <person name="Antonella G."/>
            <person name="Elisabetta G."/>
            <person name="Giulia F.S."/>
            <person name="Sara T."/>
            <person name="Anna F."/>
            <person name="Clotilde B."/>
            <person name="Roberto B."/>
            <person name="Veronica D.S."/>
            <person name="Fabio R."/>
            <person name="Monica P."/>
            <person name="Olivier J."/>
            <person name="Enrico T."/>
            <person name="Nicola S."/>
        </authorList>
    </citation>
    <scope>NUCLEOTIDE SEQUENCE [LARGE SCALE GENOMIC DNA]</scope>
    <source>
        <strain evidence="4 5">DSM 45394</strain>
    </source>
</reference>
<sequence length="192" mass="20666">MAGHDWLVGEDRRTAGAERIYAAATDLIVRDGFDALDIDVVAARVHCSRATIYRHAGGKAEIREAVLARAAARIIDTVRQTVAGRSGAERVVVAIAAALQRIRSDPLGQLMVGSVRGTEEMTRLAASPMLAGFARDLSGLSDDDRQAAQWVVRVVLSLLCWPVEDAGTERQILERFVAPAFEGDRTGFPAEG</sequence>
<dbReference type="OrthoDB" id="4569533at2"/>
<proteinExistence type="predicted"/>
<evidence type="ECO:0000256" key="2">
    <source>
        <dbReference type="PROSITE-ProRule" id="PRU00335"/>
    </source>
</evidence>